<evidence type="ECO:0000256" key="6">
    <source>
        <dbReference type="SAM" id="MobiDB-lite"/>
    </source>
</evidence>
<dbReference type="GeneID" id="92210835"/>
<dbReference type="PANTHER" id="PTHR31069:SF12">
    <property type="entry name" value="TRANSCRIPTION FACTOR DOMAIN-CONTAINING PROTEIN"/>
    <property type="match status" value="1"/>
</dbReference>
<dbReference type="EMBL" id="OZ022411">
    <property type="protein sequence ID" value="CAK9441771.1"/>
    <property type="molecule type" value="Genomic_DNA"/>
</dbReference>
<feature type="compositionally biased region" description="Basic and acidic residues" evidence="6">
    <location>
        <begin position="364"/>
        <end position="376"/>
    </location>
</feature>
<evidence type="ECO:0000256" key="3">
    <source>
        <dbReference type="ARBA" id="ARBA00023125"/>
    </source>
</evidence>
<feature type="region of interest" description="Disordered" evidence="6">
    <location>
        <begin position="265"/>
        <end position="295"/>
    </location>
</feature>
<feature type="compositionally biased region" description="Polar residues" evidence="6">
    <location>
        <begin position="1036"/>
        <end position="1046"/>
    </location>
</feature>
<accession>A0ABP0ZWS9</accession>
<keyword evidence="5" id="KW-0539">Nucleus</keyword>
<feature type="compositionally biased region" description="Basic and acidic residues" evidence="6">
    <location>
        <begin position="269"/>
        <end position="283"/>
    </location>
</feature>
<dbReference type="InterPro" id="IPR050675">
    <property type="entry name" value="OAF3"/>
</dbReference>
<keyword evidence="1" id="KW-0479">Metal-binding</keyword>
<dbReference type="SMART" id="SM00906">
    <property type="entry name" value="Fungal_trans"/>
    <property type="match status" value="1"/>
</dbReference>
<feature type="region of interest" description="Disordered" evidence="6">
    <location>
        <begin position="364"/>
        <end position="401"/>
    </location>
</feature>
<feature type="compositionally biased region" description="Acidic residues" evidence="6">
    <location>
        <begin position="155"/>
        <end position="167"/>
    </location>
</feature>
<evidence type="ECO:0000256" key="4">
    <source>
        <dbReference type="ARBA" id="ARBA00023163"/>
    </source>
</evidence>
<evidence type="ECO:0000259" key="7">
    <source>
        <dbReference type="PROSITE" id="PS50048"/>
    </source>
</evidence>
<keyword evidence="2" id="KW-0805">Transcription regulation</keyword>
<keyword evidence="4" id="KW-0804">Transcription</keyword>
<dbReference type="PROSITE" id="PS00463">
    <property type="entry name" value="ZN2_CY6_FUNGAL_1"/>
    <property type="match status" value="1"/>
</dbReference>
<dbReference type="InterPro" id="IPR007219">
    <property type="entry name" value="XnlR_reg_dom"/>
</dbReference>
<evidence type="ECO:0000256" key="5">
    <source>
        <dbReference type="ARBA" id="ARBA00023242"/>
    </source>
</evidence>
<protein>
    <recommendedName>
        <fullName evidence="7">Zn(2)-C6 fungal-type domain-containing protein</fullName>
    </recommendedName>
</protein>
<dbReference type="Pfam" id="PF04082">
    <property type="entry name" value="Fungal_trans"/>
    <property type="match status" value="1"/>
</dbReference>
<dbReference type="PANTHER" id="PTHR31069">
    <property type="entry name" value="OLEATE-ACTIVATED TRANSCRIPTION FACTOR 1-RELATED"/>
    <property type="match status" value="1"/>
</dbReference>
<dbReference type="InterPro" id="IPR036864">
    <property type="entry name" value="Zn2-C6_fun-type_DNA-bd_sf"/>
</dbReference>
<evidence type="ECO:0000256" key="1">
    <source>
        <dbReference type="ARBA" id="ARBA00022723"/>
    </source>
</evidence>
<dbReference type="CDD" id="cd00067">
    <property type="entry name" value="GAL4"/>
    <property type="match status" value="1"/>
</dbReference>
<proteinExistence type="predicted"/>
<feature type="region of interest" description="Disordered" evidence="6">
    <location>
        <begin position="148"/>
        <end position="185"/>
    </location>
</feature>
<organism evidence="8 9">
    <name type="scientific">Lodderomyces beijingensis</name>
    <dbReference type="NCBI Taxonomy" id="1775926"/>
    <lineage>
        <taxon>Eukaryota</taxon>
        <taxon>Fungi</taxon>
        <taxon>Dikarya</taxon>
        <taxon>Ascomycota</taxon>
        <taxon>Saccharomycotina</taxon>
        <taxon>Pichiomycetes</taxon>
        <taxon>Debaryomycetaceae</taxon>
        <taxon>Candida/Lodderomyces clade</taxon>
        <taxon>Lodderomyces</taxon>
    </lineage>
</organism>
<dbReference type="Proteomes" id="UP001497383">
    <property type="component" value="Chromosome 7"/>
</dbReference>
<dbReference type="SMART" id="SM00066">
    <property type="entry name" value="GAL4"/>
    <property type="match status" value="1"/>
</dbReference>
<feature type="region of interest" description="Disordered" evidence="6">
    <location>
        <begin position="79"/>
        <end position="119"/>
    </location>
</feature>
<dbReference type="Pfam" id="PF00172">
    <property type="entry name" value="Zn_clus"/>
    <property type="match status" value="1"/>
</dbReference>
<dbReference type="PROSITE" id="PS50048">
    <property type="entry name" value="ZN2_CY6_FUNGAL_2"/>
    <property type="match status" value="1"/>
</dbReference>
<keyword evidence="9" id="KW-1185">Reference proteome</keyword>
<feature type="region of interest" description="Disordered" evidence="6">
    <location>
        <begin position="1028"/>
        <end position="1049"/>
    </location>
</feature>
<keyword evidence="3" id="KW-0238">DNA-binding</keyword>
<dbReference type="RefSeq" id="XP_066832577.1">
    <property type="nucleotide sequence ID" value="XM_066975993.1"/>
</dbReference>
<reference evidence="8 9" key="1">
    <citation type="submission" date="2024-03" db="EMBL/GenBank/DDBJ databases">
        <authorList>
            <person name="Brejova B."/>
        </authorList>
    </citation>
    <scope>NUCLEOTIDE SEQUENCE [LARGE SCALE GENOMIC DNA]</scope>
    <source>
        <strain evidence="8 9">CBS 14171</strain>
    </source>
</reference>
<feature type="compositionally biased region" description="Acidic residues" evidence="6">
    <location>
        <begin position="110"/>
        <end position="119"/>
    </location>
</feature>
<evidence type="ECO:0000313" key="9">
    <source>
        <dbReference type="Proteomes" id="UP001497383"/>
    </source>
</evidence>
<dbReference type="InterPro" id="IPR001138">
    <property type="entry name" value="Zn2Cys6_DnaBD"/>
</dbReference>
<dbReference type="Gene3D" id="4.10.240.10">
    <property type="entry name" value="Zn(2)-C6 fungal-type DNA-binding domain"/>
    <property type="match status" value="1"/>
</dbReference>
<evidence type="ECO:0000256" key="2">
    <source>
        <dbReference type="ARBA" id="ARBA00023015"/>
    </source>
</evidence>
<feature type="compositionally biased region" description="Low complexity" evidence="6">
    <location>
        <begin position="377"/>
        <end position="388"/>
    </location>
</feature>
<dbReference type="CDD" id="cd12148">
    <property type="entry name" value="fungal_TF_MHR"/>
    <property type="match status" value="1"/>
</dbReference>
<name>A0ABP0ZWS9_9ASCO</name>
<feature type="domain" description="Zn(2)-C6 fungal-type" evidence="7">
    <location>
        <begin position="22"/>
        <end position="51"/>
    </location>
</feature>
<sequence>MNTAFQASQEPRKQKRHRISLSCVPCRIKKSKCSRGTPCDQCVKRGVECKYQTPVWTQAEQDESFGVHRFVNTVSAPSAVGDRPLKRKRLTLSKKETSTGGGYSRKGHGDDDDDDDDGVEASLKEQLSSLRAKLREIEAHIKHDGARLEKPVDSYNDDDDDDDDDGAGEILSRRQVSGAFGRSKNPTFVGINPYHEGRNETISFYEGYSAVHERDLSRRMNHGPFSWLSILKRDPAMNNTWKYLQKLRSENKRVIDETPRYSRIPASVTDKDSPGANHEDQVRDGGGGACHSNDDEFREKTLDEQGFNDVRLYGNVRTNFKQSNSRRGCSGLGLTGDEAGNGVANLCDDRGRRIYLKRKAHLETKEDSQHAIHSEKQSSLQSPSSSQQQPPPPPYSLDHIDPHRRGKIEEELKLIECVSKVLPKQKVIWLSIDYFFKYIYPYMPILDESNFTQEIEKLIGKKEFNDDEVELKIEKRLDFAFLSALLIILRLNYISLISNRCGINEANMNKRTTENASTAGGNSEKCAKDVDDLSYLLQNPVDAKVMAMAELCLDQFDLYRRTSLIVLQSTFLLKMFHMFSPEDGDGTDGGDSQVHNGLTIQMAIGVGLNRDADFLPDCDQDPKLHNLYRKIWFFTIIFDLIQGYQYGNPLVIHDRMYDTKLPFYQRGNENILDVKMEKHVIAAFAYFEKYHDKLLAILENCLDLKHRVQLKKLTGCITEFEVFLKDNYGVLNDFLVPFDPNRDQYPFSKVMKCKNYINMKMFLNVTFFHLYLHYENQLQKSSDTTVNRLALFYFKKIMAVCYGEFFPAIFKLLLDGAKNFGTGIATDMILNPTVLSMVHKLSLVNFAILLRLNTAVFLLKQNDIQHNFGLQNDPNYRLRYAKLVKMSKLVQKMSEICLSAMSRLSQRYYYAWRVTKAHTFIMKNIILKDDYYKNIAKDKLVSFLPCSDEELGELSLICETSLKNYSKFKVGDNLEAVDLICGKNNHCPNEKHHANDKQQPHEETALLQPPTRAQADLKVVLDNHLNKPGVLDHPSTHTQTSNTSVFGNEDTVPVLANPLSNESWSDIDDFKFLNNDEIDNLWIAMKMKTDPSTGGLASSANVDNANLFGAQFASLPPSVVTPVYQSGLSPQVVSAPPDVVHAGATPASGRNEPAGGGGEMKTWRTWNEFDLFNALSLEEMLGLSNNQ</sequence>
<dbReference type="SUPFAM" id="SSF57701">
    <property type="entry name" value="Zn2/Cys6 DNA-binding domain"/>
    <property type="match status" value="1"/>
</dbReference>
<evidence type="ECO:0000313" key="8">
    <source>
        <dbReference type="EMBL" id="CAK9441771.1"/>
    </source>
</evidence>
<gene>
    <name evidence="8" type="ORF">LODBEIA_P56390</name>
</gene>